<dbReference type="Proteomes" id="UP000254425">
    <property type="component" value="Chromosome"/>
</dbReference>
<gene>
    <name evidence="2" type="ORF">DVA86_20490</name>
</gene>
<evidence type="ECO:0000313" key="3">
    <source>
        <dbReference type="Proteomes" id="UP000254425"/>
    </source>
</evidence>
<dbReference type="RefSeq" id="WP_208880266.1">
    <property type="nucleotide sequence ID" value="NZ_CP031320.1"/>
</dbReference>
<sequence>MSRADRKRWRAAHTLSDLGDLMARWLERDIKSWPGYQPGYGPEEETNPAMIRVLAQLNRAGYLTVDSQPGITEPDDGVMWSQRASVTGFVDEDELVARLEDMAAEHDLRIVLGGRAAGRVDEDVVLTTRDGQPHSVFPGYLGHGELRCMWPGVSFDAFGALMYAWQVTIYAPEWGASGQRLWDALEGVVGAANPRVVETEKNVPQLRR</sequence>
<dbReference type="KEGG" id="sarm:DVA86_20490"/>
<dbReference type="InterPro" id="IPR054212">
    <property type="entry name" value="DUF6919"/>
</dbReference>
<keyword evidence="3" id="KW-1185">Reference proteome</keyword>
<protein>
    <recommendedName>
        <fullName evidence="1">DUF6919 domain-containing protein</fullName>
    </recommendedName>
</protein>
<evidence type="ECO:0000259" key="1">
    <source>
        <dbReference type="Pfam" id="PF21897"/>
    </source>
</evidence>
<organism evidence="2 3">
    <name type="scientific">Streptomyces armeniacus</name>
    <dbReference type="NCBI Taxonomy" id="83291"/>
    <lineage>
        <taxon>Bacteria</taxon>
        <taxon>Bacillati</taxon>
        <taxon>Actinomycetota</taxon>
        <taxon>Actinomycetes</taxon>
        <taxon>Kitasatosporales</taxon>
        <taxon>Streptomycetaceae</taxon>
        <taxon>Streptomyces</taxon>
    </lineage>
</organism>
<proteinExistence type="predicted"/>
<dbReference type="Pfam" id="PF21897">
    <property type="entry name" value="DUF6919"/>
    <property type="match status" value="1"/>
</dbReference>
<dbReference type="EMBL" id="CP031320">
    <property type="protein sequence ID" value="AXK34673.1"/>
    <property type="molecule type" value="Genomic_DNA"/>
</dbReference>
<feature type="domain" description="DUF6919" evidence="1">
    <location>
        <begin position="5"/>
        <end position="187"/>
    </location>
</feature>
<accession>A0A345XSQ7</accession>
<name>A0A345XSQ7_9ACTN</name>
<reference evidence="2 3" key="1">
    <citation type="submission" date="2018-07" db="EMBL/GenBank/DDBJ databases">
        <title>Draft genome of the type strain Streptomyces armeniacus ATCC 15676.</title>
        <authorList>
            <person name="Labana P."/>
            <person name="Gosse J.T."/>
            <person name="Boddy C.N."/>
        </authorList>
    </citation>
    <scope>NUCLEOTIDE SEQUENCE [LARGE SCALE GENOMIC DNA]</scope>
    <source>
        <strain evidence="2 3">ATCC 15676</strain>
    </source>
</reference>
<evidence type="ECO:0000313" key="2">
    <source>
        <dbReference type="EMBL" id="AXK34673.1"/>
    </source>
</evidence>
<dbReference type="AlphaFoldDB" id="A0A345XSQ7"/>